<name>A0ABC8S7J0_9AQUA</name>
<dbReference type="AlphaFoldDB" id="A0ABC8S7J0"/>
<organism evidence="2 3">
    <name type="scientific">Ilex paraguariensis</name>
    <name type="common">yerba mate</name>
    <dbReference type="NCBI Taxonomy" id="185542"/>
    <lineage>
        <taxon>Eukaryota</taxon>
        <taxon>Viridiplantae</taxon>
        <taxon>Streptophyta</taxon>
        <taxon>Embryophyta</taxon>
        <taxon>Tracheophyta</taxon>
        <taxon>Spermatophyta</taxon>
        <taxon>Magnoliopsida</taxon>
        <taxon>eudicotyledons</taxon>
        <taxon>Gunneridae</taxon>
        <taxon>Pentapetalae</taxon>
        <taxon>asterids</taxon>
        <taxon>campanulids</taxon>
        <taxon>Aquifoliales</taxon>
        <taxon>Aquifoliaceae</taxon>
        <taxon>Ilex</taxon>
    </lineage>
</organism>
<evidence type="ECO:0000313" key="3">
    <source>
        <dbReference type="Proteomes" id="UP001642360"/>
    </source>
</evidence>
<proteinExistence type="predicted"/>
<protein>
    <submittedName>
        <fullName evidence="2">Uncharacterized protein</fullName>
    </submittedName>
</protein>
<gene>
    <name evidence="2" type="ORF">ILEXP_LOCUS19162</name>
</gene>
<sequence length="196" mass="21343">MMSEQPSLSSMVDVKSDVAMDGEHINSLMEVKAVELEEVLTRGAYMLFYARNSIIPRDPRKPKNPTSKSRSHSTGPLDVSIGTECSYLNHTGFQMIKGMKWPILQEKLMMLALNVHSSITAVIRIKWVSWLCPSTGKLKLIAAVYASSGLLFSCCSCFSWILSCLPSSASAASTASDGPLFAAAGTDFLFQPDSHS</sequence>
<evidence type="ECO:0000313" key="2">
    <source>
        <dbReference type="EMBL" id="CAK9151003.1"/>
    </source>
</evidence>
<reference evidence="2 3" key="1">
    <citation type="submission" date="2024-02" db="EMBL/GenBank/DDBJ databases">
        <authorList>
            <person name="Vignale AGUSTIN F."/>
            <person name="Sosa J E."/>
            <person name="Modenutti C."/>
        </authorList>
    </citation>
    <scope>NUCLEOTIDE SEQUENCE [LARGE SCALE GENOMIC DNA]</scope>
</reference>
<accession>A0ABC8S7J0</accession>
<feature type="region of interest" description="Disordered" evidence="1">
    <location>
        <begin position="58"/>
        <end position="77"/>
    </location>
</feature>
<feature type="compositionally biased region" description="Polar residues" evidence="1">
    <location>
        <begin position="64"/>
        <end position="74"/>
    </location>
</feature>
<evidence type="ECO:0000256" key="1">
    <source>
        <dbReference type="SAM" id="MobiDB-lite"/>
    </source>
</evidence>
<dbReference type="EMBL" id="CAUOFW020002092">
    <property type="protein sequence ID" value="CAK9151003.1"/>
    <property type="molecule type" value="Genomic_DNA"/>
</dbReference>
<dbReference type="Proteomes" id="UP001642360">
    <property type="component" value="Unassembled WGS sequence"/>
</dbReference>
<comment type="caution">
    <text evidence="2">The sequence shown here is derived from an EMBL/GenBank/DDBJ whole genome shotgun (WGS) entry which is preliminary data.</text>
</comment>
<keyword evidence="3" id="KW-1185">Reference proteome</keyword>